<evidence type="ECO:0000256" key="5">
    <source>
        <dbReference type="ARBA" id="ARBA00022691"/>
    </source>
</evidence>
<evidence type="ECO:0000256" key="8">
    <source>
        <dbReference type="SAM" id="MobiDB-lite"/>
    </source>
</evidence>
<name>A0ABX4JQT3_9HYPH</name>
<dbReference type="EMBL" id="NWSY01000019">
    <property type="protein sequence ID" value="PDT21303.1"/>
    <property type="molecule type" value="Genomic_DNA"/>
</dbReference>
<keyword evidence="10" id="KW-1185">Reference proteome</keyword>
<evidence type="ECO:0000256" key="6">
    <source>
        <dbReference type="ARBA" id="ARBA00022747"/>
    </source>
</evidence>
<comment type="similarity">
    <text evidence="1">Belongs to the N(4)/N(6)-methyltransferase family. N(4) subfamily.</text>
</comment>
<proteinExistence type="inferred from homology"/>
<dbReference type="EC" id="2.1.1.113" evidence="2"/>
<evidence type="ECO:0000256" key="1">
    <source>
        <dbReference type="ARBA" id="ARBA00010203"/>
    </source>
</evidence>
<comment type="caution">
    <text evidence="9">The sequence shown here is derived from an EMBL/GenBank/DDBJ whole genome shotgun (WGS) entry which is preliminary data.</text>
</comment>
<reference evidence="9 10" key="1">
    <citation type="submission" date="2017-09" db="EMBL/GenBank/DDBJ databases">
        <title>Comparative genomics of rhizobia isolated from Phaseolus vulgaris in China.</title>
        <authorList>
            <person name="Tong W."/>
        </authorList>
    </citation>
    <scope>NUCLEOTIDE SEQUENCE [LARGE SCALE GENOMIC DNA]</scope>
    <source>
        <strain evidence="9 10">FH14</strain>
    </source>
</reference>
<protein>
    <recommendedName>
        <fullName evidence="2">site-specific DNA-methyltransferase (cytosine-N(4)-specific)</fullName>
        <ecNumber evidence="2">2.1.1.113</ecNumber>
    </recommendedName>
</protein>
<evidence type="ECO:0000256" key="3">
    <source>
        <dbReference type="ARBA" id="ARBA00022603"/>
    </source>
</evidence>
<keyword evidence="6" id="KW-0680">Restriction system</keyword>
<dbReference type="Gene3D" id="3.40.50.150">
    <property type="entry name" value="Vaccinia Virus protein VP39"/>
    <property type="match status" value="2"/>
</dbReference>
<organism evidence="9 10">
    <name type="scientific">Rhizobium hidalgonense</name>
    <dbReference type="NCBI Taxonomy" id="1538159"/>
    <lineage>
        <taxon>Bacteria</taxon>
        <taxon>Pseudomonadati</taxon>
        <taxon>Pseudomonadota</taxon>
        <taxon>Alphaproteobacteria</taxon>
        <taxon>Hyphomicrobiales</taxon>
        <taxon>Rhizobiaceae</taxon>
        <taxon>Rhizobium/Agrobacterium group</taxon>
        <taxon>Rhizobium</taxon>
    </lineage>
</organism>
<feature type="region of interest" description="Disordered" evidence="8">
    <location>
        <begin position="1"/>
        <end position="30"/>
    </location>
</feature>
<dbReference type="PROSITE" id="PS00093">
    <property type="entry name" value="N4_MTASE"/>
    <property type="match status" value="1"/>
</dbReference>
<evidence type="ECO:0000256" key="4">
    <source>
        <dbReference type="ARBA" id="ARBA00022679"/>
    </source>
</evidence>
<dbReference type="InterPro" id="IPR017985">
    <property type="entry name" value="MeTrfase_CN4_CS"/>
</dbReference>
<accession>A0ABX4JQT3</accession>
<dbReference type="SUPFAM" id="SSF53335">
    <property type="entry name" value="S-adenosyl-L-methionine-dependent methyltransferases"/>
    <property type="match status" value="1"/>
</dbReference>
<evidence type="ECO:0000256" key="2">
    <source>
        <dbReference type="ARBA" id="ARBA00012185"/>
    </source>
</evidence>
<sequence>MSANGFLAGTETHSASSAAENASDDRVADQRGVERSKPWVAYPVDTSLEFDRFVGDYAVKQAAIQVSFRNLVHWIKGERASHYIHPYPAKLLAHIAHFFLAARRHVPRGAVVLDPFSGSGTVALETVLAGNVAYWSDVNPLARAITKAKITRVNLDELESAFARVQTRYIEAKDVVPPEVVNIGLWYSEETTGRLARLRGAIEGEPEGDVTDLLWVIFSGVARACSRADPRFSVPVRRKAGIVAPGRALEDDPNVWDLFDQAFRVNSARISTLELQDPLGENACVGDDARSLRDPSICESELSAASVDLIITSPPYAGAQKYIRSSSLSIGWLGMASVQQMRALDSKSIGRERFSKNMLGDYAEMGMPEADAFIRMIAEKNAMRAAVVFNYLVEMSQVFVESRRVLRPGGRLVMIVGNNTICGENFETSEFMKLLALRSGFEVKLELVDTIKGRGLMTARNKTSAVIMREWVLVFERRPDESDQ</sequence>
<dbReference type="InterPro" id="IPR029063">
    <property type="entry name" value="SAM-dependent_MTases_sf"/>
</dbReference>
<comment type="catalytic activity">
    <reaction evidence="7">
        <text>a 2'-deoxycytidine in DNA + S-adenosyl-L-methionine = an N(4)-methyl-2'-deoxycytidine in DNA + S-adenosyl-L-homocysteine + H(+)</text>
        <dbReference type="Rhea" id="RHEA:16857"/>
        <dbReference type="Rhea" id="RHEA-COMP:11369"/>
        <dbReference type="Rhea" id="RHEA-COMP:13674"/>
        <dbReference type="ChEBI" id="CHEBI:15378"/>
        <dbReference type="ChEBI" id="CHEBI:57856"/>
        <dbReference type="ChEBI" id="CHEBI:59789"/>
        <dbReference type="ChEBI" id="CHEBI:85452"/>
        <dbReference type="ChEBI" id="CHEBI:137933"/>
        <dbReference type="EC" id="2.1.1.113"/>
    </reaction>
</comment>
<dbReference type="Proteomes" id="UP000219914">
    <property type="component" value="Unassembled WGS sequence"/>
</dbReference>
<keyword evidence="4" id="KW-0808">Transferase</keyword>
<keyword evidence="3" id="KW-0489">Methyltransferase</keyword>
<evidence type="ECO:0000313" key="10">
    <source>
        <dbReference type="Proteomes" id="UP000219914"/>
    </source>
</evidence>
<keyword evidence="5" id="KW-0949">S-adenosyl-L-methionine</keyword>
<evidence type="ECO:0000313" key="9">
    <source>
        <dbReference type="EMBL" id="PDT21303.1"/>
    </source>
</evidence>
<gene>
    <name evidence="9" type="ORF">CO674_23950</name>
</gene>
<evidence type="ECO:0000256" key="7">
    <source>
        <dbReference type="ARBA" id="ARBA00049120"/>
    </source>
</evidence>